<gene>
    <name evidence="3" type="ORF">WJX74_007120</name>
</gene>
<comment type="caution">
    <text evidence="3">The sequence shown here is derived from an EMBL/GenBank/DDBJ whole genome shotgun (WGS) entry which is preliminary data.</text>
</comment>
<evidence type="ECO:0000256" key="1">
    <source>
        <dbReference type="SAM" id="MobiDB-lite"/>
    </source>
</evidence>
<name>A0AAW1Q8N5_9CHLO</name>
<dbReference type="EMBL" id="JALJOS010000062">
    <property type="protein sequence ID" value="KAK9818469.1"/>
    <property type="molecule type" value="Genomic_DNA"/>
</dbReference>
<feature type="region of interest" description="Disordered" evidence="1">
    <location>
        <begin position="1"/>
        <end position="27"/>
    </location>
</feature>
<evidence type="ECO:0000313" key="3">
    <source>
        <dbReference type="EMBL" id="KAK9818469.1"/>
    </source>
</evidence>
<dbReference type="CDD" id="cd02440">
    <property type="entry name" value="AdoMet_MTases"/>
    <property type="match status" value="1"/>
</dbReference>
<dbReference type="PANTHER" id="PTHR42912:SF80">
    <property type="entry name" value="METHYLTRANSFERASE DOMAIN-CONTAINING PROTEIN"/>
    <property type="match status" value="1"/>
</dbReference>
<dbReference type="GO" id="GO:0008757">
    <property type="term" value="F:S-adenosylmethionine-dependent methyltransferase activity"/>
    <property type="evidence" value="ECO:0007669"/>
    <property type="project" value="InterPro"/>
</dbReference>
<dbReference type="Pfam" id="PF13649">
    <property type="entry name" value="Methyltransf_25"/>
    <property type="match status" value="1"/>
</dbReference>
<protein>
    <recommendedName>
        <fullName evidence="2">Methyltransferase domain-containing protein</fullName>
    </recommendedName>
</protein>
<dbReference type="SUPFAM" id="SSF53335">
    <property type="entry name" value="S-adenosyl-L-methionine-dependent methyltransferases"/>
    <property type="match status" value="1"/>
</dbReference>
<organism evidence="3 4">
    <name type="scientific">Apatococcus lobatus</name>
    <dbReference type="NCBI Taxonomy" id="904363"/>
    <lineage>
        <taxon>Eukaryota</taxon>
        <taxon>Viridiplantae</taxon>
        <taxon>Chlorophyta</taxon>
        <taxon>core chlorophytes</taxon>
        <taxon>Trebouxiophyceae</taxon>
        <taxon>Chlorellales</taxon>
        <taxon>Chlorellaceae</taxon>
        <taxon>Apatococcus</taxon>
    </lineage>
</organism>
<sequence length="364" mass="39995">MRLLGLSPRPFPLSKRSGEQSLQKNVPGHTRCSAATAAEVTVQSPATKQVPYWIGKSGPISQAINAAINTPAIWSIMRMGARNAMTSTAEKAGIPWKQTVTELQACEELEKLRSHLVDPDFIYPEYADRKFHAYDGGNLDWQAVWEVEPATAATAVRVFKNDNLDPAIAMSTMRQSFTHAVQDFCRRHGVVVQHSLDAGCAGGESTRWLADAFPSAHTTGVDISAHFLALAELRRRQADTANPAASVEYMHASAESLPMADCSLDLITGSYLLHELPASATQELLQEAHRVLRPGGVVAVIDGDPWSDVHQQMPLPIATLMKSTEPYLDEYFSLDLEAAMRDAGFRHIEYLPVNHRHRVMIGCS</sequence>
<dbReference type="Proteomes" id="UP001438707">
    <property type="component" value="Unassembled WGS sequence"/>
</dbReference>
<accession>A0AAW1Q8N5</accession>
<evidence type="ECO:0000259" key="2">
    <source>
        <dbReference type="Pfam" id="PF13649"/>
    </source>
</evidence>
<dbReference type="InterPro" id="IPR050508">
    <property type="entry name" value="Methyltransf_Superfamily"/>
</dbReference>
<dbReference type="InterPro" id="IPR041698">
    <property type="entry name" value="Methyltransf_25"/>
</dbReference>
<feature type="domain" description="Methyltransferase" evidence="2">
    <location>
        <begin position="196"/>
        <end position="296"/>
    </location>
</feature>
<dbReference type="InterPro" id="IPR029063">
    <property type="entry name" value="SAM-dependent_MTases_sf"/>
</dbReference>
<dbReference type="AlphaFoldDB" id="A0AAW1Q8N5"/>
<keyword evidence="4" id="KW-1185">Reference proteome</keyword>
<proteinExistence type="predicted"/>
<dbReference type="Gene3D" id="3.40.50.150">
    <property type="entry name" value="Vaccinia Virus protein VP39"/>
    <property type="match status" value="1"/>
</dbReference>
<evidence type="ECO:0000313" key="4">
    <source>
        <dbReference type="Proteomes" id="UP001438707"/>
    </source>
</evidence>
<reference evidence="3 4" key="1">
    <citation type="journal article" date="2024" name="Nat. Commun.">
        <title>Phylogenomics reveals the evolutionary origins of lichenization in chlorophyte algae.</title>
        <authorList>
            <person name="Puginier C."/>
            <person name="Libourel C."/>
            <person name="Otte J."/>
            <person name="Skaloud P."/>
            <person name="Haon M."/>
            <person name="Grisel S."/>
            <person name="Petersen M."/>
            <person name="Berrin J.G."/>
            <person name="Delaux P.M."/>
            <person name="Dal Grande F."/>
            <person name="Keller J."/>
        </authorList>
    </citation>
    <scope>NUCLEOTIDE SEQUENCE [LARGE SCALE GENOMIC DNA]</scope>
    <source>
        <strain evidence="3 4">SAG 2145</strain>
    </source>
</reference>
<dbReference type="PANTHER" id="PTHR42912">
    <property type="entry name" value="METHYLTRANSFERASE"/>
    <property type="match status" value="1"/>
</dbReference>